<sequence>MGLLLKTVKTGEIDSLKGIEIGWSLALNKRSINPLPLETGRREDTITEQLSFNEMIGSVG</sequence>
<accession>X1TN35</accession>
<dbReference type="AlphaFoldDB" id="X1TN35"/>
<gene>
    <name evidence="1" type="ORF">S12H4_54019</name>
</gene>
<evidence type="ECO:0000313" key="1">
    <source>
        <dbReference type="EMBL" id="GAJ06763.1"/>
    </source>
</evidence>
<reference evidence="1" key="1">
    <citation type="journal article" date="2014" name="Front. Microbiol.">
        <title>High frequency of phylogenetically diverse reductive dehalogenase-homologous genes in deep subseafloor sedimentary metagenomes.</title>
        <authorList>
            <person name="Kawai M."/>
            <person name="Futagami T."/>
            <person name="Toyoda A."/>
            <person name="Takaki Y."/>
            <person name="Nishi S."/>
            <person name="Hori S."/>
            <person name="Arai W."/>
            <person name="Tsubouchi T."/>
            <person name="Morono Y."/>
            <person name="Uchiyama I."/>
            <person name="Ito T."/>
            <person name="Fujiyama A."/>
            <person name="Inagaki F."/>
            <person name="Takami H."/>
        </authorList>
    </citation>
    <scope>NUCLEOTIDE SEQUENCE</scope>
    <source>
        <strain evidence="1">Expedition CK06-06</strain>
    </source>
</reference>
<name>X1TN35_9ZZZZ</name>
<organism evidence="1">
    <name type="scientific">marine sediment metagenome</name>
    <dbReference type="NCBI Taxonomy" id="412755"/>
    <lineage>
        <taxon>unclassified sequences</taxon>
        <taxon>metagenomes</taxon>
        <taxon>ecological metagenomes</taxon>
    </lineage>
</organism>
<protein>
    <submittedName>
        <fullName evidence="1">Uncharacterized protein</fullName>
    </submittedName>
</protein>
<dbReference type="EMBL" id="BARW01034469">
    <property type="protein sequence ID" value="GAJ06763.1"/>
    <property type="molecule type" value="Genomic_DNA"/>
</dbReference>
<proteinExistence type="predicted"/>
<comment type="caution">
    <text evidence="1">The sequence shown here is derived from an EMBL/GenBank/DDBJ whole genome shotgun (WGS) entry which is preliminary data.</text>
</comment>